<dbReference type="InterPro" id="IPR001163">
    <property type="entry name" value="Sm_dom_euk/arc"/>
</dbReference>
<dbReference type="PANTHER" id="PTHR21196">
    <property type="entry name" value="U7 SNRNA-ASSOCIATED SM-LIKE PROTEIN LSM10"/>
    <property type="match status" value="1"/>
</dbReference>
<dbReference type="PANTHER" id="PTHR21196:SF1">
    <property type="entry name" value="U7 SNRNA-ASSOCIATED SM-LIKE PROTEIN LSM10"/>
    <property type="match status" value="1"/>
</dbReference>
<name>A0A835XTK5_9CHLO</name>
<dbReference type="SMART" id="SM00651">
    <property type="entry name" value="Sm"/>
    <property type="match status" value="1"/>
</dbReference>
<dbReference type="FunFam" id="2.30.30.100:FF:000058">
    <property type="entry name" value="Small nuclear ribonucleoprotein Sm D3"/>
    <property type="match status" value="1"/>
</dbReference>
<accession>A0A835XTK5</accession>
<dbReference type="Proteomes" id="UP000612055">
    <property type="component" value="Unassembled WGS sequence"/>
</dbReference>
<dbReference type="Pfam" id="PF01423">
    <property type="entry name" value="LSM"/>
    <property type="match status" value="1"/>
</dbReference>
<feature type="compositionally biased region" description="Acidic residues" evidence="1">
    <location>
        <begin position="168"/>
        <end position="187"/>
    </location>
</feature>
<proteinExistence type="predicted"/>
<gene>
    <name evidence="3" type="ORF">HYH03_013438</name>
</gene>
<evidence type="ECO:0000313" key="3">
    <source>
        <dbReference type="EMBL" id="KAG2488001.1"/>
    </source>
</evidence>
<protein>
    <recommendedName>
        <fullName evidence="2">Sm domain-containing protein</fullName>
    </recommendedName>
</protein>
<feature type="region of interest" description="Disordered" evidence="1">
    <location>
        <begin position="1"/>
        <end position="31"/>
    </location>
</feature>
<dbReference type="GO" id="GO:0006398">
    <property type="term" value="P:mRNA 3'-end processing by stem-loop binding and cleavage"/>
    <property type="evidence" value="ECO:0007669"/>
    <property type="project" value="TreeGrafter"/>
</dbReference>
<dbReference type="InterPro" id="IPR052840">
    <property type="entry name" value="U7_snRNA_Sm-like"/>
</dbReference>
<feature type="compositionally biased region" description="Pro residues" evidence="1">
    <location>
        <begin position="1"/>
        <end position="10"/>
    </location>
</feature>
<feature type="compositionally biased region" description="Basic and acidic residues" evidence="1">
    <location>
        <begin position="139"/>
        <end position="151"/>
    </location>
</feature>
<dbReference type="GO" id="GO:0071254">
    <property type="term" value="C:cytoplasmic U snRNP body"/>
    <property type="evidence" value="ECO:0007669"/>
    <property type="project" value="TreeGrafter"/>
</dbReference>
<dbReference type="InterPro" id="IPR047575">
    <property type="entry name" value="Sm"/>
</dbReference>
<dbReference type="EMBL" id="JAEHOE010000089">
    <property type="protein sequence ID" value="KAG2488001.1"/>
    <property type="molecule type" value="Genomic_DNA"/>
</dbReference>
<dbReference type="PROSITE" id="PS52002">
    <property type="entry name" value="SM"/>
    <property type="match status" value="1"/>
</dbReference>
<dbReference type="GO" id="GO:0071208">
    <property type="term" value="F:histone pre-mRNA DCP binding"/>
    <property type="evidence" value="ECO:0007669"/>
    <property type="project" value="TreeGrafter"/>
</dbReference>
<feature type="region of interest" description="Disordered" evidence="1">
    <location>
        <begin position="139"/>
        <end position="195"/>
    </location>
</feature>
<evidence type="ECO:0000256" key="1">
    <source>
        <dbReference type="SAM" id="MobiDB-lite"/>
    </source>
</evidence>
<keyword evidence="4" id="KW-1185">Reference proteome</keyword>
<sequence length="195" mass="21376">MQQPPFPPQPRGHLPFGAVPSSLGQRGRKRRRVRLPPREETTLVCLIKSLVGTRVVVELRNDVLLKGRLDDVDDFMNMTLSEATLQTAQGYKTQYESMYVKGRNVRIVHMPKSLDPAQAIESYRRKLIRARLEAQAERARSLGSARREAKGMGEGGGSGGSGSGGSEGGEEDEEWAEGEGEESDEGPGGELEGLW</sequence>
<dbReference type="Gene3D" id="2.30.30.100">
    <property type="match status" value="1"/>
</dbReference>
<dbReference type="OrthoDB" id="10256176at2759"/>
<dbReference type="CDD" id="cd01733">
    <property type="entry name" value="LSm10"/>
    <property type="match status" value="1"/>
</dbReference>
<dbReference type="GO" id="GO:0071209">
    <property type="term" value="F:U7 snRNA binding"/>
    <property type="evidence" value="ECO:0007669"/>
    <property type="project" value="TreeGrafter"/>
</dbReference>
<dbReference type="GO" id="GO:0016604">
    <property type="term" value="C:nuclear body"/>
    <property type="evidence" value="ECO:0007669"/>
    <property type="project" value="TreeGrafter"/>
</dbReference>
<dbReference type="AlphaFoldDB" id="A0A835XTK5"/>
<dbReference type="SUPFAM" id="SSF50182">
    <property type="entry name" value="Sm-like ribonucleoproteins"/>
    <property type="match status" value="1"/>
</dbReference>
<evidence type="ECO:0000259" key="2">
    <source>
        <dbReference type="PROSITE" id="PS52002"/>
    </source>
</evidence>
<feature type="compositionally biased region" description="Gly residues" evidence="1">
    <location>
        <begin position="152"/>
        <end position="167"/>
    </location>
</feature>
<organism evidence="3 4">
    <name type="scientific">Edaphochlamys debaryana</name>
    <dbReference type="NCBI Taxonomy" id="47281"/>
    <lineage>
        <taxon>Eukaryota</taxon>
        <taxon>Viridiplantae</taxon>
        <taxon>Chlorophyta</taxon>
        <taxon>core chlorophytes</taxon>
        <taxon>Chlorophyceae</taxon>
        <taxon>CS clade</taxon>
        <taxon>Chlamydomonadales</taxon>
        <taxon>Chlamydomonadales incertae sedis</taxon>
        <taxon>Edaphochlamys</taxon>
    </lineage>
</organism>
<dbReference type="InterPro" id="IPR010920">
    <property type="entry name" value="LSM_dom_sf"/>
</dbReference>
<feature type="domain" description="Sm" evidence="2">
    <location>
        <begin position="42"/>
        <end position="114"/>
    </location>
</feature>
<reference evidence="3" key="1">
    <citation type="journal article" date="2020" name="bioRxiv">
        <title>Comparative genomics of Chlamydomonas.</title>
        <authorList>
            <person name="Craig R.J."/>
            <person name="Hasan A.R."/>
            <person name="Ness R.W."/>
            <person name="Keightley P.D."/>
        </authorList>
    </citation>
    <scope>NUCLEOTIDE SEQUENCE</scope>
    <source>
        <strain evidence="3">CCAP 11/70</strain>
    </source>
</reference>
<comment type="caution">
    <text evidence="3">The sequence shown here is derived from an EMBL/GenBank/DDBJ whole genome shotgun (WGS) entry which is preliminary data.</text>
</comment>
<evidence type="ECO:0000313" key="4">
    <source>
        <dbReference type="Proteomes" id="UP000612055"/>
    </source>
</evidence>